<comment type="similarity">
    <text evidence="2">Belongs to the methyltransferase superfamily. Trimethylguanosine synthase family.</text>
</comment>
<dbReference type="Proteomes" id="UP000478052">
    <property type="component" value="Unassembled WGS sequence"/>
</dbReference>
<organism evidence="8 9">
    <name type="scientific">Aphis craccivora</name>
    <name type="common">Cowpea aphid</name>
    <dbReference type="NCBI Taxonomy" id="307492"/>
    <lineage>
        <taxon>Eukaryota</taxon>
        <taxon>Metazoa</taxon>
        <taxon>Ecdysozoa</taxon>
        <taxon>Arthropoda</taxon>
        <taxon>Hexapoda</taxon>
        <taxon>Insecta</taxon>
        <taxon>Pterygota</taxon>
        <taxon>Neoptera</taxon>
        <taxon>Paraneoptera</taxon>
        <taxon>Hemiptera</taxon>
        <taxon>Sternorrhyncha</taxon>
        <taxon>Aphidomorpha</taxon>
        <taxon>Aphidoidea</taxon>
        <taxon>Aphididae</taxon>
        <taxon>Aphidini</taxon>
        <taxon>Aphis</taxon>
        <taxon>Aphis</taxon>
    </lineage>
</organism>
<evidence type="ECO:0000313" key="9">
    <source>
        <dbReference type="Proteomes" id="UP000478052"/>
    </source>
</evidence>
<sequence>MTKLAHIFFYLAIFTRNLRRSLLIIIIYGNYNDARNGCRLWIKQSYDKNSNKINALKANVIFMSPSWGGPGYSLIKCYSICALCNDHVGEDFSIFEICVKLAKYFGKMEIQQNIIVNGKLNSLAAFFENFHRNITNKYYLNMESFYIPVGCKGCRRKPSWTGIFPYGRPTGL</sequence>
<evidence type="ECO:0000256" key="4">
    <source>
        <dbReference type="ARBA" id="ARBA00048740"/>
    </source>
</evidence>
<dbReference type="InterPro" id="IPR019012">
    <property type="entry name" value="RNA_cap_Gua-N2-MeTrfase"/>
</dbReference>
<evidence type="ECO:0000256" key="3">
    <source>
        <dbReference type="ARBA" id="ARBA00047418"/>
    </source>
</evidence>
<comment type="catalytic activity">
    <reaction evidence="3">
        <text>a 5'-end (N(2),N(7)-dimethyl 5'-triphosphoguanosine)-ribonucleoside in snoRNA + S-adenosyl-L-methionine = a 5'-end (N(2),N(2),N(7)-trimethyl 5'-triphosphoguanosine)-ribonucleoside in snoRNA + S-adenosyl-L-homocysteine + H(+)</text>
        <dbReference type="Rhea" id="RHEA:78507"/>
        <dbReference type="Rhea" id="RHEA-COMP:19088"/>
        <dbReference type="Rhea" id="RHEA-COMP:19090"/>
        <dbReference type="ChEBI" id="CHEBI:15378"/>
        <dbReference type="ChEBI" id="CHEBI:57856"/>
        <dbReference type="ChEBI" id="CHEBI:59789"/>
        <dbReference type="ChEBI" id="CHEBI:167623"/>
        <dbReference type="ChEBI" id="CHEBI:172880"/>
    </reaction>
    <physiologicalReaction direction="left-to-right" evidence="3">
        <dbReference type="Rhea" id="RHEA:78508"/>
    </physiologicalReaction>
</comment>
<evidence type="ECO:0000256" key="7">
    <source>
        <dbReference type="ARBA" id="ARBA00049790"/>
    </source>
</evidence>
<protein>
    <recommendedName>
        <fullName evidence="1">Trimethylguanosine synthase</fullName>
    </recommendedName>
    <alternativeName>
        <fullName evidence="7">Cap-specific guanine-N(2) methyltransferase</fullName>
    </alternativeName>
</protein>
<dbReference type="AlphaFoldDB" id="A0A6G0Y714"/>
<evidence type="ECO:0000256" key="6">
    <source>
        <dbReference type="ARBA" id="ARBA00049075"/>
    </source>
</evidence>
<dbReference type="Gene3D" id="3.40.50.150">
    <property type="entry name" value="Vaccinia Virus protein VP39"/>
    <property type="match status" value="1"/>
</dbReference>
<dbReference type="GO" id="GO:0036261">
    <property type="term" value="P:7-methylguanosine cap hypermethylation"/>
    <property type="evidence" value="ECO:0007669"/>
    <property type="project" value="InterPro"/>
</dbReference>
<comment type="catalytic activity">
    <reaction evidence="5">
        <text>a 5'-end (N(2),N(7)-dimethyl 5'-triphosphoguanosine)-ribonucleoside in snRNA + S-adenosyl-L-methionine = a 5'-end (N(2),N(2),N(7)-trimethyl 5'-triphosphoguanosine)-ribonucleoside in snRNA + S-adenosyl-L-homocysteine + H(+)</text>
        <dbReference type="Rhea" id="RHEA:78479"/>
        <dbReference type="Rhea" id="RHEA-COMP:19087"/>
        <dbReference type="Rhea" id="RHEA-COMP:19089"/>
        <dbReference type="ChEBI" id="CHEBI:15378"/>
        <dbReference type="ChEBI" id="CHEBI:57856"/>
        <dbReference type="ChEBI" id="CHEBI:59789"/>
        <dbReference type="ChEBI" id="CHEBI:167623"/>
        <dbReference type="ChEBI" id="CHEBI:172880"/>
    </reaction>
    <physiologicalReaction direction="left-to-right" evidence="5">
        <dbReference type="Rhea" id="RHEA:78480"/>
    </physiologicalReaction>
</comment>
<comment type="catalytic activity">
    <reaction evidence="6">
        <text>a 5'-end (N(7)-methyl 5'-triphosphoguanosine)-ribonucleoside in snRNA + S-adenosyl-L-methionine = a 5'-end (N(2),N(7)-dimethyl 5'-triphosphoguanosine)-ribonucleoside in snRNA + S-adenosyl-L-homocysteine + H(+)</text>
        <dbReference type="Rhea" id="RHEA:78471"/>
        <dbReference type="Rhea" id="RHEA-COMP:19085"/>
        <dbReference type="Rhea" id="RHEA-COMP:19087"/>
        <dbReference type="ChEBI" id="CHEBI:15378"/>
        <dbReference type="ChEBI" id="CHEBI:57856"/>
        <dbReference type="ChEBI" id="CHEBI:59789"/>
        <dbReference type="ChEBI" id="CHEBI:156461"/>
        <dbReference type="ChEBI" id="CHEBI:172880"/>
    </reaction>
    <physiologicalReaction direction="left-to-right" evidence="6">
        <dbReference type="Rhea" id="RHEA:78472"/>
    </physiologicalReaction>
</comment>
<comment type="catalytic activity">
    <reaction evidence="4">
        <text>a 5'-end (N(7)-methyl 5'-triphosphoguanosine)-ribonucleoside in snoRNA + S-adenosyl-L-methionine = a 5'-end (N(2),N(7)-dimethyl 5'-triphosphoguanosine)-ribonucleoside in snoRNA + S-adenosyl-L-homocysteine + H(+)</text>
        <dbReference type="Rhea" id="RHEA:78475"/>
        <dbReference type="Rhea" id="RHEA-COMP:19086"/>
        <dbReference type="Rhea" id="RHEA-COMP:19088"/>
        <dbReference type="ChEBI" id="CHEBI:15378"/>
        <dbReference type="ChEBI" id="CHEBI:57856"/>
        <dbReference type="ChEBI" id="CHEBI:59789"/>
        <dbReference type="ChEBI" id="CHEBI:156461"/>
        <dbReference type="ChEBI" id="CHEBI:172880"/>
    </reaction>
    <physiologicalReaction direction="left-to-right" evidence="4">
        <dbReference type="Rhea" id="RHEA:78476"/>
    </physiologicalReaction>
</comment>
<evidence type="ECO:0000256" key="2">
    <source>
        <dbReference type="ARBA" id="ARBA00025783"/>
    </source>
</evidence>
<accession>A0A6G0Y714</accession>
<keyword evidence="9" id="KW-1185">Reference proteome</keyword>
<name>A0A6G0Y714_APHCR</name>
<comment type="caution">
    <text evidence="8">The sequence shown here is derived from an EMBL/GenBank/DDBJ whole genome shotgun (WGS) entry which is preliminary data.</text>
</comment>
<evidence type="ECO:0000256" key="5">
    <source>
        <dbReference type="ARBA" id="ARBA00048763"/>
    </source>
</evidence>
<dbReference type="EMBL" id="VUJU01005811">
    <property type="protein sequence ID" value="KAF0750195.1"/>
    <property type="molecule type" value="Genomic_DNA"/>
</dbReference>
<evidence type="ECO:0000313" key="8">
    <source>
        <dbReference type="EMBL" id="KAF0750195.1"/>
    </source>
</evidence>
<dbReference type="Pfam" id="PF09445">
    <property type="entry name" value="Methyltransf_15"/>
    <property type="match status" value="1"/>
</dbReference>
<reference evidence="8 9" key="1">
    <citation type="submission" date="2019-08" db="EMBL/GenBank/DDBJ databases">
        <title>Whole genome of Aphis craccivora.</title>
        <authorList>
            <person name="Voronova N.V."/>
            <person name="Shulinski R.S."/>
            <person name="Bandarenka Y.V."/>
            <person name="Zhorov D.G."/>
            <person name="Warner D."/>
        </authorList>
    </citation>
    <scope>NUCLEOTIDE SEQUENCE [LARGE SCALE GENOMIC DNA]</scope>
    <source>
        <strain evidence="8">180601</strain>
        <tissue evidence="8">Whole Body</tissue>
    </source>
</reference>
<dbReference type="OrthoDB" id="194443at2759"/>
<gene>
    <name evidence="8" type="ORF">FWK35_00019181</name>
</gene>
<evidence type="ECO:0000256" key="1">
    <source>
        <dbReference type="ARBA" id="ARBA00018517"/>
    </source>
</evidence>
<dbReference type="GO" id="GO:0008168">
    <property type="term" value="F:methyltransferase activity"/>
    <property type="evidence" value="ECO:0007669"/>
    <property type="project" value="InterPro"/>
</dbReference>
<dbReference type="InterPro" id="IPR029063">
    <property type="entry name" value="SAM-dependent_MTases_sf"/>
</dbReference>
<proteinExistence type="inferred from homology"/>